<gene>
    <name evidence="2" type="ORF">OM960_03970</name>
</gene>
<dbReference type="RefSeq" id="WP_264771123.1">
    <property type="nucleotide sequence ID" value="NZ_JAPDOG010000002.1"/>
</dbReference>
<proteinExistence type="predicted"/>
<keyword evidence="1" id="KW-0812">Transmembrane</keyword>
<keyword evidence="1" id="KW-0472">Membrane</keyword>
<name>A0ABT3IZ90_9RHOB</name>
<evidence type="ECO:0000313" key="3">
    <source>
        <dbReference type="Proteomes" id="UP001207582"/>
    </source>
</evidence>
<dbReference type="EMBL" id="JAPDOG010000002">
    <property type="protein sequence ID" value="MCW3780740.1"/>
    <property type="molecule type" value="Genomic_DNA"/>
</dbReference>
<sequence length="264" mass="28570">MSNSLYFAAAIAVAGFVGYLGLKHFNPEAAAELGAVADLLSGKMCTPDLQRPDVYMPKDERCQPVAVMLEAPSVRGERDAEATKNIVLTMVNPNALGKHRLVRVQRRYQPEDILPAGENLPSGSNESREVIKKWVSAQEQEACTLLPADFAATCSAMESRIQLSALSSGKPFIVEFALTYSSAQPIGPLPATGVPLVLHSEEPRIAQDMNQSLSARVKEATSKALERCSKLREQFGNCMVSLIVIEDTGNALIRMNWVAPAKAS</sequence>
<evidence type="ECO:0000256" key="1">
    <source>
        <dbReference type="SAM" id="Phobius"/>
    </source>
</evidence>
<keyword evidence="1" id="KW-1133">Transmembrane helix</keyword>
<reference evidence="2 3" key="1">
    <citation type="submission" date="2022-10" db="EMBL/GenBank/DDBJ databases">
        <title>Defluviimonas sp. CAU 1641 isolated from mud.</title>
        <authorList>
            <person name="Kim W."/>
        </authorList>
    </citation>
    <scope>NUCLEOTIDE SEQUENCE [LARGE SCALE GENOMIC DNA]</scope>
    <source>
        <strain evidence="2 3">CAU 1641</strain>
    </source>
</reference>
<organism evidence="2 3">
    <name type="scientific">Defluviimonas salinarum</name>
    <dbReference type="NCBI Taxonomy" id="2992147"/>
    <lineage>
        <taxon>Bacteria</taxon>
        <taxon>Pseudomonadati</taxon>
        <taxon>Pseudomonadota</taxon>
        <taxon>Alphaproteobacteria</taxon>
        <taxon>Rhodobacterales</taxon>
        <taxon>Paracoccaceae</taxon>
        <taxon>Albidovulum</taxon>
    </lineage>
</organism>
<dbReference type="Proteomes" id="UP001207582">
    <property type="component" value="Unassembled WGS sequence"/>
</dbReference>
<accession>A0ABT3IZ90</accession>
<feature type="transmembrane region" description="Helical" evidence="1">
    <location>
        <begin position="6"/>
        <end position="22"/>
    </location>
</feature>
<evidence type="ECO:0000313" key="2">
    <source>
        <dbReference type="EMBL" id="MCW3780740.1"/>
    </source>
</evidence>
<keyword evidence="3" id="KW-1185">Reference proteome</keyword>
<comment type="caution">
    <text evidence="2">The sequence shown here is derived from an EMBL/GenBank/DDBJ whole genome shotgun (WGS) entry which is preliminary data.</text>
</comment>
<protein>
    <submittedName>
        <fullName evidence="2">Uncharacterized protein</fullName>
    </submittedName>
</protein>